<reference evidence="3" key="2">
    <citation type="submission" date="2017-05" db="EMBL/GenBank/DDBJ databases">
        <authorList>
            <consortium name="The Broad Institute Genomics Platform"/>
            <consortium name="The Broad Institute Genomic Center for Infectious Diseases"/>
            <person name="Earl A."/>
            <person name="Manson A."/>
            <person name="Schwartman J."/>
            <person name="Gilmore M."/>
            <person name="Abouelleil A."/>
            <person name="Cao P."/>
            <person name="Chapman S."/>
            <person name="Cusick C."/>
            <person name="Shea T."/>
            <person name="Young S."/>
            <person name="Neafsey D."/>
            <person name="Nusbaum C."/>
            <person name="Birren B."/>
        </authorList>
    </citation>
    <scope>NUCLEOTIDE SEQUENCE</scope>
    <source>
        <strain evidence="3">9E7_DIV0242</strain>
    </source>
</reference>
<sequence length="424" mass="49175">MKLEISANNRTLLREGEHFFYLADTCWSAFTSIKEEEWLVYLKKRQSQGFNTLQINILPQWDRSHGAFDLLPFQQKNGCYDFSVWEDRYFERAQTLCRIAQEHGFTLALVVLWSNYVSGTWASELDKGKNILPKENRQQYFEKVIATFDSFDPIYFIGGDTDFPTQATIDTYLEAFDFFEKHSVNTLKTIHIKGRLQEIPEEIIKHLDFYLYQSGHNSSFPNIPYVLAEHFYQLGRQRPIINSEPCYEQMGFARQVYGRFSQRDVRKAAWQSVLSGGCAGITYGAHGIWSWHRDSAVFAEDIGEAFDSPMAWQEALQFPGANDYGFMKQLFDLLHIENLAPCNEQLVKGDEQIRLAKTANDTHYLIYIPSNTTIKLSVDLSEYQLTLIDLKENRLLKPCYEVTGNETLFRAHCCLEDVLIIAQK</sequence>
<accession>A0A242KEY9</accession>
<dbReference type="EMBL" id="CP147247">
    <property type="protein sequence ID" value="WYJ89189.1"/>
    <property type="molecule type" value="Genomic_DNA"/>
</dbReference>
<evidence type="ECO:0000313" key="2">
    <source>
        <dbReference type="EMBL" id="OTP19110.1"/>
    </source>
</evidence>
<dbReference type="Proteomes" id="UP000195141">
    <property type="component" value="Chromosome"/>
</dbReference>
<evidence type="ECO:0000313" key="3">
    <source>
        <dbReference type="EMBL" id="WYJ89189.1"/>
    </source>
</evidence>
<dbReference type="RefSeq" id="WP_086348016.1">
    <property type="nucleotide sequence ID" value="NZ_CP147247.1"/>
</dbReference>
<reference evidence="3" key="3">
    <citation type="submission" date="2024-03" db="EMBL/GenBank/DDBJ databases">
        <title>The Genome Sequence of Enterococcus sp. DIV0242b.</title>
        <authorList>
            <consortium name="The Broad Institute Genomics Platform"/>
            <consortium name="The Broad Institute Microbial Omics Core"/>
            <consortium name="The Broad Institute Genomic Center for Infectious Diseases"/>
            <person name="Earl A."/>
            <person name="Manson A."/>
            <person name="Gilmore M."/>
            <person name="Schwartman J."/>
            <person name="Shea T."/>
            <person name="Abouelleil A."/>
            <person name="Cao P."/>
            <person name="Chapman S."/>
            <person name="Cusick C."/>
            <person name="Young S."/>
            <person name="Neafsey D."/>
            <person name="Nusbaum C."/>
            <person name="Birren B."/>
        </authorList>
    </citation>
    <scope>NUCLEOTIDE SEQUENCE</scope>
    <source>
        <strain evidence="3">9E7_DIV0242</strain>
    </source>
</reference>
<protein>
    <recommendedName>
        <fullName evidence="1">Apiosidase-like catalytic domain-containing protein</fullName>
    </recommendedName>
</protein>
<dbReference type="PANTHER" id="PTHR37836">
    <property type="entry name" value="LMO1036 PROTEIN"/>
    <property type="match status" value="1"/>
</dbReference>
<evidence type="ECO:0000313" key="4">
    <source>
        <dbReference type="Proteomes" id="UP000195141"/>
    </source>
</evidence>
<dbReference type="EMBL" id="NGMM01000001">
    <property type="protein sequence ID" value="OTP19110.1"/>
    <property type="molecule type" value="Genomic_DNA"/>
</dbReference>
<gene>
    <name evidence="3" type="ORF">A5888_000908</name>
    <name evidence="2" type="ORF">A5888_000924</name>
</gene>
<keyword evidence="4" id="KW-1185">Reference proteome</keyword>
<reference evidence="2" key="1">
    <citation type="submission" date="2017-05" db="EMBL/GenBank/DDBJ databases">
        <title>The Genome Sequence of Enterococcus sp. 9E7_DIV0242.</title>
        <authorList>
            <consortium name="The Broad Institute Genomics Platform"/>
            <consortium name="The Broad Institute Genomic Center for Infectious Diseases"/>
            <person name="Earl A."/>
            <person name="Manson A."/>
            <person name="Schwartman J."/>
            <person name="Gilmore M."/>
            <person name="Abouelleil A."/>
            <person name="Cao P."/>
            <person name="Chapman S."/>
            <person name="Cusick C."/>
            <person name="Shea T."/>
            <person name="Young S."/>
            <person name="Neafsey D."/>
            <person name="Nusbaum C."/>
            <person name="Birren B."/>
        </authorList>
    </citation>
    <scope>NUCLEOTIDE SEQUENCE [LARGE SCALE GENOMIC DNA]</scope>
    <source>
        <strain evidence="2">9E7_DIV0242</strain>
    </source>
</reference>
<feature type="domain" description="Apiosidase-like catalytic" evidence="1">
    <location>
        <begin position="7"/>
        <end position="335"/>
    </location>
</feature>
<dbReference type="AlphaFoldDB" id="A0A242KEY9"/>
<organism evidence="2">
    <name type="scientific">Candidatus Enterococcus clewellii</name>
    <dbReference type="NCBI Taxonomy" id="1834193"/>
    <lineage>
        <taxon>Bacteria</taxon>
        <taxon>Bacillati</taxon>
        <taxon>Bacillota</taxon>
        <taxon>Bacilli</taxon>
        <taxon>Lactobacillales</taxon>
        <taxon>Enterococcaceae</taxon>
        <taxon>Enterococcus</taxon>
    </lineage>
</organism>
<dbReference type="Pfam" id="PF13204">
    <property type="entry name" value="Apiosidase"/>
    <property type="match status" value="1"/>
</dbReference>
<dbReference type="PANTHER" id="PTHR37836:SF3">
    <property type="entry name" value="ENDOGLUCANASE"/>
    <property type="match status" value="1"/>
</dbReference>
<dbReference type="InterPro" id="IPR025277">
    <property type="entry name" value="Apiosidase-like_cat_dom"/>
</dbReference>
<evidence type="ECO:0000259" key="1">
    <source>
        <dbReference type="Pfam" id="PF13204"/>
    </source>
</evidence>
<proteinExistence type="predicted"/>
<dbReference type="OrthoDB" id="59486at2"/>
<name>A0A242KEY9_9ENTE</name>
<dbReference type="Gene3D" id="3.20.20.80">
    <property type="entry name" value="Glycosidases"/>
    <property type="match status" value="1"/>
</dbReference>